<dbReference type="Proteomes" id="UP000824083">
    <property type="component" value="Unassembled WGS sequence"/>
</dbReference>
<proteinExistence type="predicted"/>
<dbReference type="Pfam" id="PF01019">
    <property type="entry name" value="G_glu_transpept"/>
    <property type="match status" value="1"/>
</dbReference>
<sequence length="538" mass="59904">MFKYDAQDYPYASKRHVVYAKNGMSCVGNPSGAAAGLQVLLKGGNAIDAAVAIACAQPVVEPTGNGLGADCFALIWYKGKLYGINGSGPLPKAASIAKLKERGFESIPPYGVEPIDVPGAVGGWMAMHERFGRLPLEEVMQPAIDYAENGYPVSPNISRLWEEAYKNYSKYRDRPEFKGWFDTFAPNDTWLRPGDIFKSHDMAETLREIARTKGESFYRGALAQKIDAFMKEHNGFLSAEDLAAYHPEWVQPLKTDYRGYDVWEIPPNSHGITVLMALNILKGVTFGERDTIDTLHKQIEAMKLAFVDTMEYVAEPSHMIVTSEQLLSQKYADDRRKLIKPDSALMPEVGDPRYSSTVYFAAADAEGNMVSMIQSNFRGFGSGIVVPGTGISLNDRAQNFRFDEKHPNAYEGGKRPYHTIIPAFISKGDQPISALGIMGGWMQPQAHLQVIMNMIDFHLNPQQALDAPRWQWIGGKKVEVEQDMPNHLIRLLQRMGHDIVVQPDPYHMGRGQVILRDEKTGILCAGTEKRTDGHIACF</sequence>
<dbReference type="Gene3D" id="1.10.246.230">
    <property type="match status" value="1"/>
</dbReference>
<organism evidence="1 2">
    <name type="scientific">Candidatus Aphodousia faecigallinarum</name>
    <dbReference type="NCBI Taxonomy" id="2840677"/>
    <lineage>
        <taxon>Bacteria</taxon>
        <taxon>Pseudomonadati</taxon>
        <taxon>Pseudomonadota</taxon>
        <taxon>Betaproteobacteria</taxon>
        <taxon>Burkholderiales</taxon>
        <taxon>Sutterellaceae</taxon>
        <taxon>Sutterellaceae incertae sedis</taxon>
        <taxon>Candidatus Aphodousia</taxon>
    </lineage>
</organism>
<reference evidence="1" key="2">
    <citation type="journal article" date="2021" name="PeerJ">
        <title>Extensive microbial diversity within the chicken gut microbiome revealed by metagenomics and culture.</title>
        <authorList>
            <person name="Gilroy R."/>
            <person name="Ravi A."/>
            <person name="Getino M."/>
            <person name="Pursley I."/>
            <person name="Horton D.L."/>
            <person name="Alikhan N.F."/>
            <person name="Baker D."/>
            <person name="Gharbi K."/>
            <person name="Hall N."/>
            <person name="Watson M."/>
            <person name="Adriaenssens E.M."/>
            <person name="Foster-Nyarko E."/>
            <person name="Jarju S."/>
            <person name="Secka A."/>
            <person name="Antonio M."/>
            <person name="Oren A."/>
            <person name="Chaudhuri R.R."/>
            <person name="La Ragione R."/>
            <person name="Hildebrand F."/>
            <person name="Pallen M.J."/>
        </authorList>
    </citation>
    <scope>NUCLEOTIDE SEQUENCE</scope>
    <source>
        <strain evidence="1">7463</strain>
    </source>
</reference>
<name>A0A9D1III0_9BURK</name>
<evidence type="ECO:0000313" key="1">
    <source>
        <dbReference type="EMBL" id="HIU37296.1"/>
    </source>
</evidence>
<dbReference type="InterPro" id="IPR052896">
    <property type="entry name" value="GGT-like_enzyme"/>
</dbReference>
<comment type="caution">
    <text evidence="1">The sequence shown here is derived from an EMBL/GenBank/DDBJ whole genome shotgun (WGS) entry which is preliminary data.</text>
</comment>
<accession>A0A9D1III0</accession>
<evidence type="ECO:0000313" key="2">
    <source>
        <dbReference type="Proteomes" id="UP000824083"/>
    </source>
</evidence>
<protein>
    <submittedName>
        <fullName evidence="1">Gamma-glutamyltransferase family protein</fullName>
    </submittedName>
</protein>
<dbReference type="InterPro" id="IPR043137">
    <property type="entry name" value="GGT_ssub_C"/>
</dbReference>
<dbReference type="EMBL" id="DVMY01000057">
    <property type="protein sequence ID" value="HIU37296.1"/>
    <property type="molecule type" value="Genomic_DNA"/>
</dbReference>
<dbReference type="PANTHER" id="PTHR43881">
    <property type="entry name" value="GAMMA-GLUTAMYLTRANSPEPTIDASE (AFU_ORTHOLOGUE AFUA_4G13580)"/>
    <property type="match status" value="1"/>
</dbReference>
<reference evidence="1" key="1">
    <citation type="submission" date="2020-10" db="EMBL/GenBank/DDBJ databases">
        <authorList>
            <person name="Gilroy R."/>
        </authorList>
    </citation>
    <scope>NUCLEOTIDE SEQUENCE</scope>
    <source>
        <strain evidence="1">7463</strain>
    </source>
</reference>
<dbReference type="Gene3D" id="3.60.20.40">
    <property type="match status" value="1"/>
</dbReference>
<dbReference type="SUPFAM" id="SSF56235">
    <property type="entry name" value="N-terminal nucleophile aminohydrolases (Ntn hydrolases)"/>
    <property type="match status" value="1"/>
</dbReference>
<dbReference type="InterPro" id="IPR029055">
    <property type="entry name" value="Ntn_hydrolases_N"/>
</dbReference>
<dbReference type="AlphaFoldDB" id="A0A9D1III0"/>
<gene>
    <name evidence="1" type="ORF">IAC56_03360</name>
</gene>
<dbReference type="PRINTS" id="PR01210">
    <property type="entry name" value="GGTRANSPTASE"/>
</dbReference>
<dbReference type="PANTHER" id="PTHR43881:SF1">
    <property type="entry name" value="GAMMA-GLUTAMYLTRANSPEPTIDASE (AFU_ORTHOLOGUE AFUA_4G13580)"/>
    <property type="match status" value="1"/>
</dbReference>